<proteinExistence type="predicted"/>
<dbReference type="NCBIfam" id="TIGR02829">
    <property type="entry name" value="spore_III_AE"/>
    <property type="match status" value="1"/>
</dbReference>
<dbReference type="PATRIC" id="fig|84022.5.peg.3303"/>
<dbReference type="AlphaFoldDB" id="A0A0D8IDG5"/>
<keyword evidence="2" id="KW-1185">Reference proteome</keyword>
<dbReference type="KEGG" id="cace:CACET_c18460"/>
<dbReference type="RefSeq" id="WP_044823990.1">
    <property type="nucleotide sequence ID" value="NZ_CP009687.1"/>
</dbReference>
<dbReference type="STRING" id="84022.CACET_c18460"/>
<evidence type="ECO:0000313" key="1">
    <source>
        <dbReference type="EMBL" id="AKL95294.1"/>
    </source>
</evidence>
<protein>
    <submittedName>
        <fullName evidence="1">Stage III sporulation protein AE</fullName>
    </submittedName>
</protein>
<evidence type="ECO:0000313" key="2">
    <source>
        <dbReference type="Proteomes" id="UP000035704"/>
    </source>
</evidence>
<organism evidence="1 2">
    <name type="scientific">Clostridium aceticum</name>
    <dbReference type="NCBI Taxonomy" id="84022"/>
    <lineage>
        <taxon>Bacteria</taxon>
        <taxon>Bacillati</taxon>
        <taxon>Bacillota</taxon>
        <taxon>Clostridia</taxon>
        <taxon>Eubacteriales</taxon>
        <taxon>Clostridiaceae</taxon>
        <taxon>Clostridium</taxon>
    </lineage>
</organism>
<gene>
    <name evidence="1" type="primary">spoIIIAE</name>
    <name evidence="1" type="ORF">CACET_c18460</name>
</gene>
<sequence>MKKTIIVSMVIYFLLTSMVWGQEEGLTPEGIIQNQIEKLEIKELQDIMDVMNRDLEDYMPRVDIRQFIMNLIRGEATLSLGDIVRGSTRVLFKEVVANWKLLAQIIVLAAICAVLRNLQSAFENEVVGKLAYNVCYLVIISITIKSFMIAIGIGKETIDLMVSFMQVLMPVLLAMLMAIGGITTSAILHPILLGAIGFVGTIIKVTILPLILFSAVLAIVNNLSSKIQVTKLAGLLKQAAVVTLGFILTTFVGIISIQGITASTVDGVTIRTAKFAVDKFIPIVGGFLSEAMDTVIGCSLVLKNAVGAIGLLSIFVLCLMPMIKILALIIVYKLCAALIEPISEDGLVDCLNSMSSALTLLFATVSSVAIMFFLTITIIVSTGNITVMMR</sequence>
<name>A0A0D8IDG5_9CLOT</name>
<dbReference type="InterPro" id="IPR014194">
    <property type="entry name" value="Spore_III_AE"/>
</dbReference>
<dbReference type="OrthoDB" id="1706761at2"/>
<dbReference type="EMBL" id="CP009687">
    <property type="protein sequence ID" value="AKL95294.1"/>
    <property type="molecule type" value="Genomic_DNA"/>
</dbReference>
<reference evidence="1 2" key="1">
    <citation type="submission" date="2014-10" db="EMBL/GenBank/DDBJ databases">
        <title>Genome sequence of Clostridium aceticum DSM 1496.</title>
        <authorList>
            <person name="Poehlein A."/>
            <person name="Schiel-Bengelsdorf B."/>
            <person name="Gottschalk G."/>
            <person name="Duerre P."/>
            <person name="Daniel R."/>
        </authorList>
    </citation>
    <scope>NUCLEOTIDE SEQUENCE [LARGE SCALE GENOMIC DNA]</scope>
    <source>
        <strain evidence="1 2">DSM 1496</strain>
    </source>
</reference>
<dbReference type="Proteomes" id="UP000035704">
    <property type="component" value="Chromosome"/>
</dbReference>
<accession>A0A0D8IDG5</accession>
<dbReference type="Pfam" id="PF09546">
    <property type="entry name" value="Spore_III_AE"/>
    <property type="match status" value="1"/>
</dbReference>